<dbReference type="Gene3D" id="1.20.1280.50">
    <property type="match status" value="1"/>
</dbReference>
<dbReference type="EMBL" id="QPFP01000025">
    <property type="protein sequence ID" value="TEB29884.1"/>
    <property type="molecule type" value="Genomic_DNA"/>
</dbReference>
<comment type="caution">
    <text evidence="1">The sequence shown here is derived from an EMBL/GenBank/DDBJ whole genome shotgun (WGS) entry which is preliminary data.</text>
</comment>
<proteinExistence type="predicted"/>
<gene>
    <name evidence="1" type="ORF">FA13DRAFT_1734239</name>
</gene>
<dbReference type="Proteomes" id="UP000298030">
    <property type="component" value="Unassembled WGS sequence"/>
</dbReference>
<sequence length="527" mass="59861">MERYSALLSSNSAPEFAEIVAIQDDIKARAKTIDKLYDEQARIKKELVKALEEYHALRGLASPLRRFPAEILSEIFMIVYDSADCHSYYDPRKTTHRVVDLCRVSKRWRDAAIGTPRLWRSIILLPLRDGSYLDIGKISTWMGRSENIARHLEFRELNRCHHWQGEGGPCLLLDQWLLGKLLSEGPLLDSLHLNGVYPECLQELAKHVKGQHIHVARAWDSLKDLTLSLACRRATSLTLDLSNLPLARSFHLRQYQGYPISLEPAQSSPANDAFLLNLTSLNIRGTAIPSVFALLRSCTGLRDLTVDPHRAGSEFPRDQQPCLLPDLRTLRLERWTYEQVESLPTLLRTPGLIDLHIRFAPRKNRSEDDRTEDRCGMVAAFTSFVERSEATVQRLHIEGLSISSRGMQRMLINAPSVVNLTIYEVEGLDATHFLPSTNPASEDCPLLLPRLTSLRVGYTFHLVLAAELCDTFARRVTRYPTFKALNLELNIEDFYRYDTVRSSDLRDAVSRLRGLGVAVSVGFKPHK</sequence>
<evidence type="ECO:0000313" key="1">
    <source>
        <dbReference type="EMBL" id="TEB29884.1"/>
    </source>
</evidence>
<dbReference type="AlphaFoldDB" id="A0A4Y7T7F5"/>
<accession>A0A4Y7T7F5</accession>
<dbReference type="SUPFAM" id="SSF52047">
    <property type="entry name" value="RNI-like"/>
    <property type="match status" value="1"/>
</dbReference>
<dbReference type="OrthoDB" id="445556at2759"/>
<name>A0A4Y7T7F5_COPMI</name>
<evidence type="ECO:0000313" key="2">
    <source>
        <dbReference type="Proteomes" id="UP000298030"/>
    </source>
</evidence>
<protein>
    <submittedName>
        <fullName evidence="1">Uncharacterized protein</fullName>
    </submittedName>
</protein>
<reference evidence="1 2" key="1">
    <citation type="journal article" date="2019" name="Nat. Ecol. Evol.">
        <title>Megaphylogeny resolves global patterns of mushroom evolution.</title>
        <authorList>
            <person name="Varga T."/>
            <person name="Krizsan K."/>
            <person name="Foldi C."/>
            <person name="Dima B."/>
            <person name="Sanchez-Garcia M."/>
            <person name="Sanchez-Ramirez S."/>
            <person name="Szollosi G.J."/>
            <person name="Szarkandi J.G."/>
            <person name="Papp V."/>
            <person name="Albert L."/>
            <person name="Andreopoulos W."/>
            <person name="Angelini C."/>
            <person name="Antonin V."/>
            <person name="Barry K.W."/>
            <person name="Bougher N.L."/>
            <person name="Buchanan P."/>
            <person name="Buyck B."/>
            <person name="Bense V."/>
            <person name="Catcheside P."/>
            <person name="Chovatia M."/>
            <person name="Cooper J."/>
            <person name="Damon W."/>
            <person name="Desjardin D."/>
            <person name="Finy P."/>
            <person name="Geml J."/>
            <person name="Haridas S."/>
            <person name="Hughes K."/>
            <person name="Justo A."/>
            <person name="Karasinski D."/>
            <person name="Kautmanova I."/>
            <person name="Kiss B."/>
            <person name="Kocsube S."/>
            <person name="Kotiranta H."/>
            <person name="LaButti K.M."/>
            <person name="Lechner B.E."/>
            <person name="Liimatainen K."/>
            <person name="Lipzen A."/>
            <person name="Lukacs Z."/>
            <person name="Mihaltcheva S."/>
            <person name="Morgado L.N."/>
            <person name="Niskanen T."/>
            <person name="Noordeloos M.E."/>
            <person name="Ohm R.A."/>
            <person name="Ortiz-Santana B."/>
            <person name="Ovrebo C."/>
            <person name="Racz N."/>
            <person name="Riley R."/>
            <person name="Savchenko A."/>
            <person name="Shiryaev A."/>
            <person name="Soop K."/>
            <person name="Spirin V."/>
            <person name="Szebenyi C."/>
            <person name="Tomsovsky M."/>
            <person name="Tulloss R.E."/>
            <person name="Uehling J."/>
            <person name="Grigoriev I.V."/>
            <person name="Vagvolgyi C."/>
            <person name="Papp T."/>
            <person name="Martin F.M."/>
            <person name="Miettinen O."/>
            <person name="Hibbett D.S."/>
            <person name="Nagy L.G."/>
        </authorList>
    </citation>
    <scope>NUCLEOTIDE SEQUENCE [LARGE SCALE GENOMIC DNA]</scope>
    <source>
        <strain evidence="1 2">FP101781</strain>
    </source>
</reference>
<keyword evidence="2" id="KW-1185">Reference proteome</keyword>
<organism evidence="1 2">
    <name type="scientific">Coprinellus micaceus</name>
    <name type="common">Glistening ink-cap mushroom</name>
    <name type="synonym">Coprinus micaceus</name>
    <dbReference type="NCBI Taxonomy" id="71717"/>
    <lineage>
        <taxon>Eukaryota</taxon>
        <taxon>Fungi</taxon>
        <taxon>Dikarya</taxon>
        <taxon>Basidiomycota</taxon>
        <taxon>Agaricomycotina</taxon>
        <taxon>Agaricomycetes</taxon>
        <taxon>Agaricomycetidae</taxon>
        <taxon>Agaricales</taxon>
        <taxon>Agaricineae</taxon>
        <taxon>Psathyrellaceae</taxon>
        <taxon>Coprinellus</taxon>
    </lineage>
</organism>